<dbReference type="Pfam" id="PF01797">
    <property type="entry name" value="Y1_Tnp"/>
    <property type="match status" value="1"/>
</dbReference>
<dbReference type="SUPFAM" id="SSF143422">
    <property type="entry name" value="Transposase IS200-like"/>
    <property type="match status" value="1"/>
</dbReference>
<organism evidence="2 3">
    <name type="scientific">Thomasclavelia ramosa</name>
    <dbReference type="NCBI Taxonomy" id="1547"/>
    <lineage>
        <taxon>Bacteria</taxon>
        <taxon>Bacillati</taxon>
        <taxon>Bacillota</taxon>
        <taxon>Erysipelotrichia</taxon>
        <taxon>Erysipelotrichales</taxon>
        <taxon>Coprobacillaceae</taxon>
        <taxon>Thomasclavelia</taxon>
    </lineage>
</organism>
<dbReference type="PANTHER" id="PTHR33360">
    <property type="entry name" value="TRANSPOSASE FOR INSERTION SEQUENCE ELEMENT IS200"/>
    <property type="match status" value="1"/>
</dbReference>
<name>A0AB35ITG6_9FIRM</name>
<dbReference type="Proteomes" id="UP001211987">
    <property type="component" value="Unassembled WGS sequence"/>
</dbReference>
<evidence type="ECO:0000259" key="1">
    <source>
        <dbReference type="SMART" id="SM01321"/>
    </source>
</evidence>
<feature type="domain" description="Transposase IS200-like" evidence="1">
    <location>
        <begin position="1"/>
        <end position="120"/>
    </location>
</feature>
<dbReference type="InterPro" id="IPR002686">
    <property type="entry name" value="Transposase_17"/>
</dbReference>
<protein>
    <submittedName>
        <fullName evidence="2">IS200/IS605 family transposase</fullName>
    </submittedName>
</protein>
<dbReference type="InterPro" id="IPR036515">
    <property type="entry name" value="Transposase_17_sf"/>
</dbReference>
<dbReference type="SMART" id="SM01321">
    <property type="entry name" value="Y1_Tnp"/>
    <property type="match status" value="1"/>
</dbReference>
<evidence type="ECO:0000313" key="3">
    <source>
        <dbReference type="Proteomes" id="UP001211987"/>
    </source>
</evidence>
<dbReference type="Gene3D" id="3.30.70.1290">
    <property type="entry name" value="Transposase IS200-like"/>
    <property type="match status" value="1"/>
</dbReference>
<reference evidence="2" key="1">
    <citation type="submission" date="2023-01" db="EMBL/GenBank/DDBJ databases">
        <title>Human gut microbiome strain richness.</title>
        <authorList>
            <person name="Chen-Liaw A."/>
        </authorList>
    </citation>
    <scope>NUCLEOTIDE SEQUENCE</scope>
    <source>
        <strain evidence="2">1001217st2_G6_1001217B_191108</strain>
    </source>
</reference>
<dbReference type="EMBL" id="JAQLKE010000040">
    <property type="protein sequence ID" value="MDB7085447.1"/>
    <property type="molecule type" value="Genomic_DNA"/>
</dbReference>
<dbReference type="GO" id="GO:0004803">
    <property type="term" value="F:transposase activity"/>
    <property type="evidence" value="ECO:0007669"/>
    <property type="project" value="InterPro"/>
</dbReference>
<accession>A0AB35ITG6</accession>
<sequence length="121" mass="14685">MKVHLIFVTKYRKRVFNNEVRVCDVKKFLYAISKKFNYIVIQMETDQDHVHILLEYCPNTSVSDIVKQLKQYSTYQMWKYHEDFLSKQYWKHRKLWSDGYFACSIGQASQNVIEKYIQNQG</sequence>
<evidence type="ECO:0000313" key="2">
    <source>
        <dbReference type="EMBL" id="MDB7085447.1"/>
    </source>
</evidence>
<dbReference type="GO" id="GO:0006313">
    <property type="term" value="P:DNA transposition"/>
    <property type="evidence" value="ECO:0007669"/>
    <property type="project" value="InterPro"/>
</dbReference>
<comment type="caution">
    <text evidence="2">The sequence shown here is derived from an EMBL/GenBank/DDBJ whole genome shotgun (WGS) entry which is preliminary data.</text>
</comment>
<dbReference type="PANTHER" id="PTHR33360:SF2">
    <property type="entry name" value="TRANSPOSASE FOR INSERTION SEQUENCE ELEMENT IS200"/>
    <property type="match status" value="1"/>
</dbReference>
<proteinExistence type="predicted"/>
<dbReference type="GO" id="GO:0003677">
    <property type="term" value="F:DNA binding"/>
    <property type="evidence" value="ECO:0007669"/>
    <property type="project" value="InterPro"/>
</dbReference>
<dbReference type="NCBIfam" id="NF033573">
    <property type="entry name" value="transpos_IS200"/>
    <property type="match status" value="1"/>
</dbReference>
<dbReference type="AlphaFoldDB" id="A0AB35ITG6"/>
<gene>
    <name evidence="2" type="primary">tnpA</name>
    <name evidence="2" type="ORF">PM738_16690</name>
</gene>